<evidence type="ECO:0000313" key="2">
    <source>
        <dbReference type="EMBL" id="MBE9638498.1"/>
    </source>
</evidence>
<dbReference type="InterPro" id="IPR051532">
    <property type="entry name" value="Ester_Hydrolysis_Enzymes"/>
</dbReference>
<dbReference type="Pfam" id="PF13472">
    <property type="entry name" value="Lipase_GDSL_2"/>
    <property type="match status" value="1"/>
</dbReference>
<dbReference type="RefSeq" id="WP_194135794.1">
    <property type="nucleotide sequence ID" value="NZ_JADFFK010000012.1"/>
</dbReference>
<evidence type="ECO:0000259" key="1">
    <source>
        <dbReference type="Pfam" id="PF13472"/>
    </source>
</evidence>
<comment type="caution">
    <text evidence="2">The sequence shown here is derived from an EMBL/GenBank/DDBJ whole genome shotgun (WGS) entry which is preliminary data.</text>
</comment>
<dbReference type="Gene3D" id="3.40.50.1110">
    <property type="entry name" value="SGNH hydrolase"/>
    <property type="match status" value="1"/>
</dbReference>
<evidence type="ECO:0000313" key="3">
    <source>
        <dbReference type="Proteomes" id="UP000607796"/>
    </source>
</evidence>
<protein>
    <submittedName>
        <fullName evidence="2">SGNH/GDSL hydrolase family protein</fullName>
    </submittedName>
</protein>
<keyword evidence="3" id="KW-1185">Reference proteome</keyword>
<name>A0ABR9X4N0_9RHOB</name>
<dbReference type="PANTHER" id="PTHR30383:SF29">
    <property type="entry name" value="SGNH HYDROLASE-TYPE ESTERASE DOMAIN-CONTAINING PROTEIN"/>
    <property type="match status" value="1"/>
</dbReference>
<dbReference type="EMBL" id="JADFFK010000012">
    <property type="protein sequence ID" value="MBE9638498.1"/>
    <property type="molecule type" value="Genomic_DNA"/>
</dbReference>
<dbReference type="Proteomes" id="UP000607796">
    <property type="component" value="Unassembled WGS sequence"/>
</dbReference>
<dbReference type="SUPFAM" id="SSF52266">
    <property type="entry name" value="SGNH hydrolase"/>
    <property type="match status" value="1"/>
</dbReference>
<dbReference type="InterPro" id="IPR013830">
    <property type="entry name" value="SGNH_hydro"/>
</dbReference>
<feature type="domain" description="SGNH hydrolase-type esterase" evidence="1">
    <location>
        <begin position="6"/>
        <end position="190"/>
    </location>
</feature>
<dbReference type="PANTHER" id="PTHR30383">
    <property type="entry name" value="THIOESTERASE 1/PROTEASE 1/LYSOPHOSPHOLIPASE L1"/>
    <property type="match status" value="1"/>
</dbReference>
<sequence length="210" mass="21853">MARILCYGDSLTWGHDPDNGALRHAFDDLWPSVLAGALPGVTVLADGVGGRTTSFDDHAAPCDRNAVRTLPVALAAHMPLDVVVIMLGTNDLKPKFGGMALSAQQGMRRLIELIRGFPYKPARAQPQVLIVAPPLCIGPAEGALDSPVRAAQSALFAPLYAALAEEMGVAFFDAGTVAQASSVDGIHLDAANTRAIGAALAEPVRALLNP</sequence>
<proteinExistence type="predicted"/>
<reference evidence="2 3" key="1">
    <citation type="journal article" date="2021" name="Int. J. Syst. Evol. Microbiol.">
        <title>Salipiger mangrovisoli sp. nov., isolated from mangrove soil and the proposal for the reclassification of Paraphaeobacter pallidus as Salipiger pallidus comb. nov.</title>
        <authorList>
            <person name="Du J."/>
            <person name="Liu Y."/>
            <person name="Pei T."/>
            <person name="Deng M.R."/>
            <person name="Zhu H."/>
        </authorList>
    </citation>
    <scope>NUCLEOTIDE SEQUENCE [LARGE SCALE GENOMIC DNA]</scope>
    <source>
        <strain evidence="2 3">6D45A</strain>
    </source>
</reference>
<accession>A0ABR9X4N0</accession>
<keyword evidence="2" id="KW-0378">Hydrolase</keyword>
<gene>
    <name evidence="2" type="ORF">IQ782_16715</name>
</gene>
<dbReference type="CDD" id="cd01839">
    <property type="entry name" value="SGNH_arylesterase_like"/>
    <property type="match status" value="1"/>
</dbReference>
<organism evidence="2 3">
    <name type="scientific">Salipiger mangrovisoli</name>
    <dbReference type="NCBI Taxonomy" id="2865933"/>
    <lineage>
        <taxon>Bacteria</taxon>
        <taxon>Pseudomonadati</taxon>
        <taxon>Pseudomonadota</taxon>
        <taxon>Alphaproteobacteria</taxon>
        <taxon>Rhodobacterales</taxon>
        <taxon>Roseobacteraceae</taxon>
        <taxon>Salipiger</taxon>
    </lineage>
</organism>
<dbReference type="GO" id="GO:0016787">
    <property type="term" value="F:hydrolase activity"/>
    <property type="evidence" value="ECO:0007669"/>
    <property type="project" value="UniProtKB-KW"/>
</dbReference>
<dbReference type="InterPro" id="IPR036514">
    <property type="entry name" value="SGNH_hydro_sf"/>
</dbReference>